<name>A0A370QEG9_9GAMM</name>
<dbReference type="PANTHER" id="PTHR33420">
    <property type="entry name" value="FIMBRIAL SUBUNIT ELFA-RELATED"/>
    <property type="match status" value="1"/>
</dbReference>
<feature type="domain" description="Fimbrial-type adhesion" evidence="1">
    <location>
        <begin position="31"/>
        <end position="178"/>
    </location>
</feature>
<proteinExistence type="predicted"/>
<dbReference type="Pfam" id="PF00419">
    <property type="entry name" value="Fimbrial"/>
    <property type="match status" value="1"/>
</dbReference>
<dbReference type="InterPro" id="IPR050263">
    <property type="entry name" value="Bact_Fimbrial_Adh_Pro"/>
</dbReference>
<dbReference type="InterPro" id="IPR036937">
    <property type="entry name" value="Adhesion_dom_fimbrial_sf"/>
</dbReference>
<evidence type="ECO:0000313" key="2">
    <source>
        <dbReference type="EMBL" id="RDK86741.1"/>
    </source>
</evidence>
<dbReference type="GO" id="GO:0009289">
    <property type="term" value="C:pilus"/>
    <property type="evidence" value="ECO:0007669"/>
    <property type="project" value="InterPro"/>
</dbReference>
<organism evidence="2 3">
    <name type="scientific">Enterobacillus tribolii</name>
    <dbReference type="NCBI Taxonomy" id="1487935"/>
    <lineage>
        <taxon>Bacteria</taxon>
        <taxon>Pseudomonadati</taxon>
        <taxon>Pseudomonadota</taxon>
        <taxon>Gammaproteobacteria</taxon>
        <taxon>Enterobacterales</taxon>
        <taxon>Hafniaceae</taxon>
        <taxon>Enterobacillus</taxon>
    </lineage>
</organism>
<dbReference type="RefSeq" id="WP_162844421.1">
    <property type="nucleotide sequence ID" value="NZ_QRAP01000010.1"/>
</dbReference>
<accession>A0A370QEG9</accession>
<dbReference type="Proteomes" id="UP000254848">
    <property type="component" value="Unassembled WGS sequence"/>
</dbReference>
<evidence type="ECO:0000259" key="1">
    <source>
        <dbReference type="Pfam" id="PF00419"/>
    </source>
</evidence>
<gene>
    <name evidence="2" type="ORF">C8D90_11015</name>
</gene>
<dbReference type="SUPFAM" id="SSF49401">
    <property type="entry name" value="Bacterial adhesins"/>
    <property type="match status" value="1"/>
</dbReference>
<dbReference type="PANTHER" id="PTHR33420:SF27">
    <property type="entry name" value="PROTEIN FIMG"/>
    <property type="match status" value="1"/>
</dbReference>
<dbReference type="EMBL" id="QRAP01000010">
    <property type="protein sequence ID" value="RDK86741.1"/>
    <property type="molecule type" value="Genomic_DNA"/>
</dbReference>
<sequence>MLKRHLLIMLLSGLAIFPGTEVMAIDVFMFVKGKVVASACTVETGLAGGKTVDLGTFGRTKFKHSGEAGDWVDFTLNLSNCPPGTTKSTVTFTGNPDSDDATLFANSEPTESAATHIAIQMTKGNDRNAILSNNSSWEASVDSGRNIVFPLSARMITPAGSVRAGQVSGSVMVNFTYQ</sequence>
<comment type="caution">
    <text evidence="2">The sequence shown here is derived from an EMBL/GenBank/DDBJ whole genome shotgun (WGS) entry which is preliminary data.</text>
</comment>
<evidence type="ECO:0000313" key="3">
    <source>
        <dbReference type="Proteomes" id="UP000254848"/>
    </source>
</evidence>
<dbReference type="InterPro" id="IPR000259">
    <property type="entry name" value="Adhesion_dom_fimbrial"/>
</dbReference>
<keyword evidence="3" id="KW-1185">Reference proteome</keyword>
<dbReference type="Gene3D" id="2.60.40.1090">
    <property type="entry name" value="Fimbrial-type adhesion domain"/>
    <property type="match status" value="1"/>
</dbReference>
<dbReference type="InterPro" id="IPR008966">
    <property type="entry name" value="Adhesion_dom_sf"/>
</dbReference>
<protein>
    <submittedName>
        <fullName evidence="2">Minor fimbrial subunit</fullName>
    </submittedName>
</protein>
<dbReference type="AlphaFoldDB" id="A0A370QEG9"/>
<dbReference type="GO" id="GO:0043709">
    <property type="term" value="P:cell adhesion involved in single-species biofilm formation"/>
    <property type="evidence" value="ECO:0007669"/>
    <property type="project" value="TreeGrafter"/>
</dbReference>
<reference evidence="2 3" key="1">
    <citation type="submission" date="2018-07" db="EMBL/GenBank/DDBJ databases">
        <title>Genomic Encyclopedia of Type Strains, Phase IV (KMG-IV): sequencing the most valuable type-strain genomes for metagenomic binning, comparative biology and taxonomic classification.</title>
        <authorList>
            <person name="Goeker M."/>
        </authorList>
    </citation>
    <scope>NUCLEOTIDE SEQUENCE [LARGE SCALE GENOMIC DNA]</scope>
    <source>
        <strain evidence="2 3">DSM 103736</strain>
    </source>
</reference>